<accession>A0A1K0JDM4</accession>
<protein>
    <submittedName>
        <fullName evidence="2">Uncharacterized protein</fullName>
    </submittedName>
</protein>
<dbReference type="SMART" id="SM00028">
    <property type="entry name" value="TPR"/>
    <property type="match status" value="2"/>
</dbReference>
<dbReference type="PROSITE" id="PS50005">
    <property type="entry name" value="TPR"/>
    <property type="match status" value="1"/>
</dbReference>
<keyword evidence="1" id="KW-0802">TPR repeat</keyword>
<reference evidence="2" key="1">
    <citation type="submission" date="2016-09" db="EMBL/GenBank/DDBJ databases">
        <authorList>
            <person name="Capua I."/>
            <person name="De Benedictis P."/>
            <person name="Joannis T."/>
            <person name="Lombin L.H."/>
            <person name="Cattoli G."/>
        </authorList>
    </citation>
    <scope>NUCLEOTIDE SEQUENCE</scope>
    <source>
        <strain evidence="2">B9</strain>
    </source>
</reference>
<dbReference type="RefSeq" id="WP_340519705.1">
    <property type="nucleotide sequence ID" value="NZ_FMSH01000014.1"/>
</dbReference>
<dbReference type="Pfam" id="PF14559">
    <property type="entry name" value="TPR_19"/>
    <property type="match status" value="1"/>
</dbReference>
<dbReference type="EMBL" id="FMSH01000014">
    <property type="protein sequence ID" value="SCU73411.1"/>
    <property type="molecule type" value="Genomic_DNA"/>
</dbReference>
<dbReference type="InterPro" id="IPR019734">
    <property type="entry name" value="TPR_rpt"/>
</dbReference>
<evidence type="ECO:0000313" key="2">
    <source>
        <dbReference type="EMBL" id="SCU73411.1"/>
    </source>
</evidence>
<feature type="repeat" description="TPR" evidence="1">
    <location>
        <begin position="22"/>
        <end position="55"/>
    </location>
</feature>
<dbReference type="InterPro" id="IPR011990">
    <property type="entry name" value="TPR-like_helical_dom_sf"/>
</dbReference>
<organism evidence="2">
    <name type="scientific">Cupriavidus necator</name>
    <name type="common">Alcaligenes eutrophus</name>
    <name type="synonym">Ralstonia eutropha</name>
    <dbReference type="NCBI Taxonomy" id="106590"/>
    <lineage>
        <taxon>Bacteria</taxon>
        <taxon>Pseudomonadati</taxon>
        <taxon>Pseudomonadota</taxon>
        <taxon>Betaproteobacteria</taxon>
        <taxon>Burkholderiales</taxon>
        <taxon>Burkholderiaceae</taxon>
        <taxon>Cupriavidus</taxon>
    </lineage>
</organism>
<proteinExistence type="predicted"/>
<dbReference type="SUPFAM" id="SSF48452">
    <property type="entry name" value="TPR-like"/>
    <property type="match status" value="1"/>
</dbReference>
<dbReference type="AlphaFoldDB" id="A0A1K0JDM4"/>
<name>A0A1K0JDM4_CUPNE</name>
<dbReference type="Gene3D" id="1.25.40.10">
    <property type="entry name" value="Tetratricopeptide repeat domain"/>
    <property type="match status" value="1"/>
</dbReference>
<evidence type="ECO:0000256" key="1">
    <source>
        <dbReference type="PROSITE-ProRule" id="PRU00339"/>
    </source>
</evidence>
<gene>
    <name evidence="2" type="ORF">CNECB9_1100002</name>
</gene>
<sequence>MTMPKFSIAPLERRLAAGQDSVLLRVTLAMAYQQQGELAAAVPHLVKATELDPRYSGAWRALGVLYVDLGQDAKARVAFQKGIEAAKAHGDKQVEKEMIVRLRRLDRQSGDAGGQSGEAKT</sequence>